<organism evidence="2 3">
    <name type="scientific">Anopheles maculatus</name>
    <dbReference type="NCBI Taxonomy" id="74869"/>
    <lineage>
        <taxon>Eukaryota</taxon>
        <taxon>Metazoa</taxon>
        <taxon>Ecdysozoa</taxon>
        <taxon>Arthropoda</taxon>
        <taxon>Hexapoda</taxon>
        <taxon>Insecta</taxon>
        <taxon>Pterygota</taxon>
        <taxon>Neoptera</taxon>
        <taxon>Endopterygota</taxon>
        <taxon>Diptera</taxon>
        <taxon>Nematocera</taxon>
        <taxon>Culicoidea</taxon>
        <taxon>Culicidae</taxon>
        <taxon>Anophelinae</taxon>
        <taxon>Anopheles</taxon>
        <taxon>Anopheles maculatus group</taxon>
    </lineage>
</organism>
<proteinExistence type="predicted"/>
<evidence type="ECO:0000256" key="1">
    <source>
        <dbReference type="SAM" id="MobiDB-lite"/>
    </source>
</evidence>
<feature type="compositionally biased region" description="Polar residues" evidence="1">
    <location>
        <begin position="103"/>
        <end position="115"/>
    </location>
</feature>
<dbReference type="AlphaFoldDB" id="A0A182T5H7"/>
<reference evidence="3" key="1">
    <citation type="submission" date="2013-09" db="EMBL/GenBank/DDBJ databases">
        <title>The Genome Sequence of Anopheles maculatus species B.</title>
        <authorList>
            <consortium name="The Broad Institute Genomics Platform"/>
            <person name="Neafsey D.E."/>
            <person name="Besansky N."/>
            <person name="Howell P."/>
            <person name="Walton C."/>
            <person name="Young S.K."/>
            <person name="Zeng Q."/>
            <person name="Gargeya S."/>
            <person name="Fitzgerald M."/>
            <person name="Haas B."/>
            <person name="Abouelleil A."/>
            <person name="Allen A.W."/>
            <person name="Alvarado L."/>
            <person name="Arachchi H.M."/>
            <person name="Berlin A.M."/>
            <person name="Chapman S.B."/>
            <person name="Gainer-Dewar J."/>
            <person name="Goldberg J."/>
            <person name="Griggs A."/>
            <person name="Gujja S."/>
            <person name="Hansen M."/>
            <person name="Howarth C."/>
            <person name="Imamovic A."/>
            <person name="Ireland A."/>
            <person name="Larimer J."/>
            <person name="McCowan C."/>
            <person name="Murphy C."/>
            <person name="Pearson M."/>
            <person name="Poon T.W."/>
            <person name="Priest M."/>
            <person name="Roberts A."/>
            <person name="Saif S."/>
            <person name="Shea T."/>
            <person name="Sisk P."/>
            <person name="Sykes S."/>
            <person name="Wortman J."/>
            <person name="Nusbaum C."/>
            <person name="Birren B."/>
        </authorList>
    </citation>
    <scope>NUCLEOTIDE SEQUENCE [LARGE SCALE GENOMIC DNA]</scope>
    <source>
        <strain evidence="3">maculatus3</strain>
    </source>
</reference>
<name>A0A182T5H7_9DIPT</name>
<dbReference type="Proteomes" id="UP000075901">
    <property type="component" value="Unassembled WGS sequence"/>
</dbReference>
<reference evidence="2" key="2">
    <citation type="submission" date="2020-05" db="UniProtKB">
        <authorList>
            <consortium name="EnsemblMetazoa"/>
        </authorList>
    </citation>
    <scope>IDENTIFICATION</scope>
    <source>
        <strain evidence="2">maculatus3</strain>
    </source>
</reference>
<feature type="region of interest" description="Disordered" evidence="1">
    <location>
        <begin position="55"/>
        <end position="115"/>
    </location>
</feature>
<accession>A0A182T5H7</accession>
<feature type="region of interest" description="Disordered" evidence="1">
    <location>
        <begin position="1"/>
        <end position="36"/>
    </location>
</feature>
<dbReference type="EnsemblMetazoa" id="AMAM020028-RA">
    <property type="protein sequence ID" value="AMAM020028-PA"/>
    <property type="gene ID" value="AMAM020028"/>
</dbReference>
<sequence>MSGMRQIGAAGYAGDGGGGGGGDSGGGPSATIQGGRVCYSTNGREGQSVISLRSAGDISIPQRGPRRGLIVPQQPPNPPTIIPLKHARSHDRESGDYAGSISDLHSVTSRLSQVS</sequence>
<feature type="compositionally biased region" description="Gly residues" evidence="1">
    <location>
        <begin position="11"/>
        <end position="28"/>
    </location>
</feature>
<keyword evidence="3" id="KW-1185">Reference proteome</keyword>
<evidence type="ECO:0000313" key="2">
    <source>
        <dbReference type="EnsemblMetazoa" id="AMAM020028-PA"/>
    </source>
</evidence>
<protein>
    <submittedName>
        <fullName evidence="2">Uncharacterized protein</fullName>
    </submittedName>
</protein>
<evidence type="ECO:0000313" key="3">
    <source>
        <dbReference type="Proteomes" id="UP000075901"/>
    </source>
</evidence>
<dbReference type="VEuPathDB" id="VectorBase:AMAM020028"/>